<feature type="domain" description="SHSP" evidence="5">
    <location>
        <begin position="47"/>
        <end position="155"/>
    </location>
</feature>
<accession>A0A8J9X3Q3</accession>
<dbReference type="SUPFAM" id="SSF49764">
    <property type="entry name" value="HSP20-like chaperones"/>
    <property type="match status" value="1"/>
</dbReference>
<dbReference type="Pfam" id="PF00011">
    <property type="entry name" value="HSP20"/>
    <property type="match status" value="1"/>
</dbReference>
<protein>
    <recommendedName>
        <fullName evidence="5">SHSP domain-containing protein</fullName>
    </recommendedName>
</protein>
<dbReference type="InterPro" id="IPR008978">
    <property type="entry name" value="HSP20-like_chaperone"/>
</dbReference>
<dbReference type="Proteomes" id="UP000836788">
    <property type="component" value="Chromosome 20"/>
</dbReference>
<dbReference type="EMBL" id="OU594961">
    <property type="protein sequence ID" value="CAG9285679.1"/>
    <property type="molecule type" value="Genomic_DNA"/>
</dbReference>
<evidence type="ECO:0000256" key="3">
    <source>
        <dbReference type="RuleBase" id="RU003616"/>
    </source>
</evidence>
<name>A0A8J9X3Q3_PHATR</name>
<dbReference type="OMA" id="YDPFSIE"/>
<evidence type="ECO:0000259" key="5">
    <source>
        <dbReference type="PROSITE" id="PS01031"/>
    </source>
</evidence>
<dbReference type="CDD" id="cd06464">
    <property type="entry name" value="ACD_sHsps-like"/>
    <property type="match status" value="1"/>
</dbReference>
<dbReference type="InterPro" id="IPR031107">
    <property type="entry name" value="Small_HSP"/>
</dbReference>
<dbReference type="Gene3D" id="2.60.40.790">
    <property type="match status" value="1"/>
</dbReference>
<dbReference type="AlphaFoldDB" id="A0A8J9X3Q3"/>
<evidence type="ECO:0000256" key="1">
    <source>
        <dbReference type="ARBA" id="ARBA00023016"/>
    </source>
</evidence>
<comment type="similarity">
    <text evidence="2 3">Belongs to the small heat shock protein (HSP20) family.</text>
</comment>
<organism evidence="6">
    <name type="scientific">Phaeodactylum tricornutum</name>
    <name type="common">Diatom</name>
    <dbReference type="NCBI Taxonomy" id="2850"/>
    <lineage>
        <taxon>Eukaryota</taxon>
        <taxon>Sar</taxon>
        <taxon>Stramenopiles</taxon>
        <taxon>Ochrophyta</taxon>
        <taxon>Bacillariophyta</taxon>
        <taxon>Bacillariophyceae</taxon>
        <taxon>Bacillariophycidae</taxon>
        <taxon>Naviculales</taxon>
        <taxon>Phaeodactylaceae</taxon>
        <taxon>Phaeodactylum</taxon>
    </lineage>
</organism>
<dbReference type="PANTHER" id="PTHR11527">
    <property type="entry name" value="HEAT-SHOCK PROTEIN 20 FAMILY MEMBER"/>
    <property type="match status" value="1"/>
</dbReference>
<proteinExistence type="inferred from homology"/>
<sequence length="163" mass="18400">MALNRYNHNPFFGHGVDEFFAPSPFFSRDPIFDLMPVLTNLERNEDMSLLRTSPGYEISENEGKYQIHVDVPGVKAADMNVELENEGKVLRISGGRKVEKKGEVSETRFDKRFTIGDNIDMEKMTANLVDGVLTLTAPKKAKEEKPLKKIAITEGPQEEEKKA</sequence>
<evidence type="ECO:0000256" key="2">
    <source>
        <dbReference type="PROSITE-ProRule" id="PRU00285"/>
    </source>
</evidence>
<dbReference type="InterPro" id="IPR002068">
    <property type="entry name" value="A-crystallin/Hsp20_dom"/>
</dbReference>
<evidence type="ECO:0000256" key="4">
    <source>
        <dbReference type="SAM" id="MobiDB-lite"/>
    </source>
</evidence>
<feature type="region of interest" description="Disordered" evidence="4">
    <location>
        <begin position="140"/>
        <end position="163"/>
    </location>
</feature>
<evidence type="ECO:0000313" key="6">
    <source>
        <dbReference type="EMBL" id="CAG9285679.1"/>
    </source>
</evidence>
<gene>
    <name evidence="6" type="ORF">PTTT1_LOCUS29852</name>
</gene>
<reference evidence="6" key="1">
    <citation type="submission" date="2022-02" db="EMBL/GenBank/DDBJ databases">
        <authorList>
            <person name="Giguere J D."/>
        </authorList>
    </citation>
    <scope>NUCLEOTIDE SEQUENCE</scope>
    <source>
        <strain evidence="6">CCAP 1055/1</strain>
    </source>
</reference>
<dbReference type="PROSITE" id="PS01031">
    <property type="entry name" value="SHSP"/>
    <property type="match status" value="1"/>
</dbReference>
<keyword evidence="1" id="KW-0346">Stress response</keyword>